<organism evidence="17 18">
    <name type="scientific">Lomentospora prolificans</name>
    <dbReference type="NCBI Taxonomy" id="41688"/>
    <lineage>
        <taxon>Eukaryota</taxon>
        <taxon>Fungi</taxon>
        <taxon>Dikarya</taxon>
        <taxon>Ascomycota</taxon>
        <taxon>Pezizomycotina</taxon>
        <taxon>Sordariomycetes</taxon>
        <taxon>Hypocreomycetidae</taxon>
        <taxon>Microascales</taxon>
        <taxon>Microascaceae</taxon>
        <taxon>Lomentospora</taxon>
    </lineage>
</organism>
<dbReference type="Pfam" id="PF00004">
    <property type="entry name" value="AAA"/>
    <property type="match status" value="1"/>
</dbReference>
<keyword evidence="18" id="KW-1185">Reference proteome</keyword>
<keyword evidence="10" id="KW-0067">ATP-binding</keyword>
<dbReference type="PANTHER" id="PTHR11559">
    <property type="entry name" value="CARBOXYLESTERASE"/>
    <property type="match status" value="1"/>
</dbReference>
<evidence type="ECO:0000256" key="11">
    <source>
        <dbReference type="ARBA" id="ARBA00023098"/>
    </source>
</evidence>
<keyword evidence="11" id="KW-0443">Lipid metabolism</keyword>
<evidence type="ECO:0000256" key="15">
    <source>
        <dbReference type="SAM" id="SignalP"/>
    </source>
</evidence>
<dbReference type="InterPro" id="IPR013748">
    <property type="entry name" value="Rep_factorC_C"/>
</dbReference>
<evidence type="ECO:0000256" key="5">
    <source>
        <dbReference type="ARBA" id="ARBA00022525"/>
    </source>
</evidence>
<name>A0A2N3MZI1_9PEZI</name>
<dbReference type="FunFam" id="1.10.8.60:FF:000028">
    <property type="entry name" value="Replication factor C subunit 5"/>
    <property type="match status" value="1"/>
</dbReference>
<dbReference type="GO" id="GO:0031391">
    <property type="term" value="C:Elg1 RFC-like complex"/>
    <property type="evidence" value="ECO:0007669"/>
    <property type="project" value="UniProtKB-ARBA"/>
</dbReference>
<evidence type="ECO:0000256" key="3">
    <source>
        <dbReference type="ARBA" id="ARBA00005378"/>
    </source>
</evidence>
<evidence type="ECO:0000256" key="6">
    <source>
        <dbReference type="ARBA" id="ARBA00022705"/>
    </source>
</evidence>
<reference evidence="17 18" key="1">
    <citation type="journal article" date="2017" name="G3 (Bethesda)">
        <title>First Draft Genome Sequence of the Pathogenic Fungus Lomentospora prolificans (Formerly Scedosporium prolificans).</title>
        <authorList>
            <person name="Luo R."/>
            <person name="Zimin A."/>
            <person name="Workman R."/>
            <person name="Fan Y."/>
            <person name="Pertea G."/>
            <person name="Grossman N."/>
            <person name="Wear M.P."/>
            <person name="Jia B."/>
            <person name="Miller H."/>
            <person name="Casadevall A."/>
            <person name="Timp W."/>
            <person name="Zhang S.X."/>
            <person name="Salzberg S.L."/>
        </authorList>
    </citation>
    <scope>NUCLEOTIDE SEQUENCE [LARGE SCALE GENOMIC DNA]</scope>
    <source>
        <strain evidence="17 18">JHH-5317</strain>
    </source>
</reference>
<keyword evidence="13" id="KW-0539">Nucleus</keyword>
<keyword evidence="12" id="KW-0325">Glycoprotein</keyword>
<evidence type="ECO:0000256" key="12">
    <source>
        <dbReference type="ARBA" id="ARBA00023180"/>
    </source>
</evidence>
<dbReference type="InterPro" id="IPR029058">
    <property type="entry name" value="AB_hydrolase_fold"/>
</dbReference>
<dbReference type="CDD" id="cd00009">
    <property type="entry name" value="AAA"/>
    <property type="match status" value="1"/>
</dbReference>
<keyword evidence="8" id="KW-0547">Nucleotide-binding</keyword>
<dbReference type="Gene3D" id="3.40.50.1820">
    <property type="entry name" value="alpha/beta hydrolase"/>
    <property type="match status" value="1"/>
</dbReference>
<keyword evidence="7 15" id="KW-0732">Signal</keyword>
<evidence type="ECO:0000313" key="18">
    <source>
        <dbReference type="Proteomes" id="UP000233524"/>
    </source>
</evidence>
<dbReference type="EMBL" id="NLAX01001584">
    <property type="protein sequence ID" value="PKS05587.1"/>
    <property type="molecule type" value="Genomic_DNA"/>
</dbReference>
<evidence type="ECO:0000256" key="8">
    <source>
        <dbReference type="ARBA" id="ARBA00022741"/>
    </source>
</evidence>
<dbReference type="InterPro" id="IPR003593">
    <property type="entry name" value="AAA+_ATPase"/>
</dbReference>
<dbReference type="FunFam" id="3.40.50.300:FF:000129">
    <property type="entry name" value="Replication factor C subunit 5"/>
    <property type="match status" value="1"/>
</dbReference>
<dbReference type="PROSITE" id="PS00122">
    <property type="entry name" value="CARBOXYLESTERASE_B_1"/>
    <property type="match status" value="1"/>
</dbReference>
<dbReference type="Gene3D" id="3.40.50.300">
    <property type="entry name" value="P-loop containing nucleotide triphosphate hydrolases"/>
    <property type="match status" value="1"/>
</dbReference>
<evidence type="ECO:0000259" key="16">
    <source>
        <dbReference type="SMART" id="SM00382"/>
    </source>
</evidence>
<dbReference type="STRING" id="41688.A0A2N3MZI1"/>
<feature type="signal peptide" evidence="15">
    <location>
        <begin position="1"/>
        <end position="16"/>
    </location>
</feature>
<dbReference type="Proteomes" id="UP000233524">
    <property type="component" value="Unassembled WGS sequence"/>
</dbReference>
<dbReference type="InParanoid" id="A0A2N3MZI1"/>
<evidence type="ECO:0000256" key="14">
    <source>
        <dbReference type="ARBA" id="ARBA00070184"/>
    </source>
</evidence>
<dbReference type="Gene3D" id="1.20.272.10">
    <property type="match status" value="1"/>
</dbReference>
<dbReference type="VEuPathDB" id="FungiDB:jhhlp_008105"/>
<sequence length="1016" mass="110700">MKPVALFLALFGTAAALPAAEPDAFPQPEPDRVLEDRAAKVTVTLPYATVVGRSGTVETFNGIPYAEPPTGQLRLKPPKKLARNIGTVDGTGIAASCPQMFFTTNNENKFLDIIGDFLTLPLLQIVNGQEDCLTINVQRPAGTTKDSKLPVLFWIFGGGFELGSTAMYDGTGLIKAGIDMGQPFIFVAVNYRVGAFGFMPGKEILDDDSANLGLRDQRMGLEWVADYISTFGGDPEKVTIWGESAGAISVLDQLALYGGNNTYNGKKLFRGAIMNSGSIIPADTVDCPKGQAVYDQVVSAAGCKGASDTLACLRGLEYTKFLQAGNSVPGILSYHSVALAYLPRPDGTVLPLSPDILVASNQYAPVPMIIGDQEDEGTLFALFQPNLTSTSKVVSYLSDLFFPLASKSQLEGLVNTYPTSITAGSPFRTSIFNELYPGFKRLAAILGDLVFTLTRRVFLEVHTTINPKVPVWSYLASYDYGTPVLGTFHGSDLLQVFYGILPNYASRSIHTYYINFVHNLDPNVGVTKYTKWPQWSEGKKLMQFFNDRSGFLVDNFRSESYEYIKKNVGVFIEKIVQNLPSADRIQPTLRRITLFSGIYRSRTLDLDRPSLPASHDHFPLQTPKMSDYGDEMEVDAPPIVSSVSEGTKGKRSAANLPVEAEDSLPWVEKYRPTTLSDVSGHQDILSTLNKFVDSNRLPHLLLYGPPGTGKTSTILALARHIYGPENMRQMVLELNASDDRGIDVVREQIKTFASTKQIFTVAPTARPGAGGASVAAGFKLIILDEADAMTNTAQMALRRIMEKYTVNTRFCIIANYSHKLSPALLSRCTRFRFSPLKEADIRVLVDKVIEEENVKILPDATDALVKLSKGDMRRALNVLQACHASGTPLRPKDAPKVPDREIVRETITTETIYNCIAAPAPDAIRQILDTLLGTPDVTSCLSTINTLKTAQGLALADIITALSDEVVKLEVKPEVMIHWLSGLAEIEHRVAGGGAESVQTGAVVGVIRNGVELSQN</sequence>
<gene>
    <name evidence="17" type="ORF">jhhlp_008105</name>
</gene>
<comment type="similarity">
    <text evidence="4">Belongs to the type-B carboxylesterase/lipase family.</text>
</comment>
<evidence type="ECO:0000256" key="10">
    <source>
        <dbReference type="ARBA" id="ARBA00022840"/>
    </source>
</evidence>
<dbReference type="InterPro" id="IPR003959">
    <property type="entry name" value="ATPase_AAA_core"/>
</dbReference>
<dbReference type="FunFam" id="3.40.50.1820:FF:000213">
    <property type="entry name" value="Carboxylic ester hydrolase"/>
    <property type="match status" value="1"/>
</dbReference>
<proteinExistence type="inferred from homology"/>
<evidence type="ECO:0000256" key="4">
    <source>
        <dbReference type="ARBA" id="ARBA00005964"/>
    </source>
</evidence>
<dbReference type="Gene3D" id="1.10.8.60">
    <property type="match status" value="1"/>
</dbReference>
<protein>
    <recommendedName>
        <fullName evidence="14">Replication factor C subunit 3</fullName>
    </recommendedName>
</protein>
<evidence type="ECO:0000256" key="13">
    <source>
        <dbReference type="ARBA" id="ARBA00023242"/>
    </source>
</evidence>
<dbReference type="InterPro" id="IPR047854">
    <property type="entry name" value="RFC_lid"/>
</dbReference>
<dbReference type="SMART" id="SM00382">
    <property type="entry name" value="AAA"/>
    <property type="match status" value="1"/>
</dbReference>
<accession>A0A2N3MZI1</accession>
<dbReference type="GO" id="GO:0003677">
    <property type="term" value="F:DNA binding"/>
    <property type="evidence" value="ECO:0007669"/>
    <property type="project" value="InterPro"/>
</dbReference>
<dbReference type="GO" id="GO:0016887">
    <property type="term" value="F:ATP hydrolysis activity"/>
    <property type="evidence" value="ECO:0007669"/>
    <property type="project" value="InterPro"/>
</dbReference>
<evidence type="ECO:0000256" key="9">
    <source>
        <dbReference type="ARBA" id="ARBA00022801"/>
    </source>
</evidence>
<dbReference type="InterPro" id="IPR050309">
    <property type="entry name" value="Type-B_Carboxylest/Lipase"/>
</dbReference>
<comment type="subcellular location">
    <subcellularLocation>
        <location evidence="1">Nucleus</location>
    </subcellularLocation>
    <subcellularLocation>
        <location evidence="2">Secreted</location>
    </subcellularLocation>
</comment>
<evidence type="ECO:0000256" key="1">
    <source>
        <dbReference type="ARBA" id="ARBA00004123"/>
    </source>
</evidence>
<dbReference type="GO" id="GO:0005576">
    <property type="term" value="C:extracellular region"/>
    <property type="evidence" value="ECO:0007669"/>
    <property type="project" value="UniProtKB-SubCell"/>
</dbReference>
<dbReference type="Pfam" id="PF00135">
    <property type="entry name" value="COesterase"/>
    <property type="match status" value="1"/>
</dbReference>
<evidence type="ECO:0000256" key="7">
    <source>
        <dbReference type="ARBA" id="ARBA00022729"/>
    </source>
</evidence>
<feature type="chain" id="PRO_5014917353" description="Replication factor C subunit 3" evidence="15">
    <location>
        <begin position="17"/>
        <end position="1016"/>
    </location>
</feature>
<keyword evidence="9" id="KW-0378">Hydrolase</keyword>
<dbReference type="FunFam" id="1.20.272.10:FF:000004">
    <property type="entry name" value="Replication factor C subunit 5"/>
    <property type="match status" value="1"/>
</dbReference>
<dbReference type="SUPFAM" id="SSF52540">
    <property type="entry name" value="P-loop containing nucleoside triphosphate hydrolases"/>
    <property type="match status" value="1"/>
</dbReference>
<dbReference type="InterPro" id="IPR027417">
    <property type="entry name" value="P-loop_NTPase"/>
</dbReference>
<evidence type="ECO:0000313" key="17">
    <source>
        <dbReference type="EMBL" id="PKS05587.1"/>
    </source>
</evidence>
<dbReference type="InterPro" id="IPR002018">
    <property type="entry name" value="CarbesteraseB"/>
</dbReference>
<dbReference type="Pfam" id="PF08542">
    <property type="entry name" value="Rep_fac_C"/>
    <property type="match status" value="1"/>
</dbReference>
<dbReference type="SUPFAM" id="SSF48019">
    <property type="entry name" value="post-AAA+ oligomerization domain-like"/>
    <property type="match status" value="1"/>
</dbReference>
<feature type="domain" description="AAA+ ATPase" evidence="16">
    <location>
        <begin position="696"/>
        <end position="839"/>
    </location>
</feature>
<dbReference type="GO" id="GO:0006271">
    <property type="term" value="P:DNA strand elongation involved in DNA replication"/>
    <property type="evidence" value="ECO:0007669"/>
    <property type="project" value="UniProtKB-ARBA"/>
</dbReference>
<dbReference type="InterPro" id="IPR019826">
    <property type="entry name" value="Carboxylesterase_B_AS"/>
</dbReference>
<comment type="caution">
    <text evidence="17">The sequence shown here is derived from an EMBL/GenBank/DDBJ whole genome shotgun (WGS) entry which is preliminary data.</text>
</comment>
<keyword evidence="5" id="KW-0964">Secreted</keyword>
<dbReference type="SUPFAM" id="SSF53474">
    <property type="entry name" value="alpha/beta-Hydrolases"/>
    <property type="match status" value="1"/>
</dbReference>
<keyword evidence="6" id="KW-0235">DNA replication</keyword>
<comment type="similarity">
    <text evidence="3">Belongs to the activator 1 small subunits family.</text>
</comment>
<dbReference type="InterPro" id="IPR008921">
    <property type="entry name" value="DNA_pol3_clamp-load_cplx_C"/>
</dbReference>
<dbReference type="GO" id="GO:0005634">
    <property type="term" value="C:nucleus"/>
    <property type="evidence" value="ECO:0007669"/>
    <property type="project" value="UniProtKB-SubCell"/>
</dbReference>
<dbReference type="AlphaFoldDB" id="A0A2N3MZI1"/>
<dbReference type="CDD" id="cd18140">
    <property type="entry name" value="HLD_clamp_RFC"/>
    <property type="match status" value="1"/>
</dbReference>
<dbReference type="GO" id="GO:0006629">
    <property type="term" value="P:lipid metabolic process"/>
    <property type="evidence" value="ECO:0007669"/>
    <property type="project" value="UniProtKB-KW"/>
</dbReference>
<dbReference type="GO" id="GO:0005524">
    <property type="term" value="F:ATP binding"/>
    <property type="evidence" value="ECO:0007669"/>
    <property type="project" value="UniProtKB-KW"/>
</dbReference>
<dbReference type="OrthoDB" id="408631at2759"/>
<evidence type="ECO:0000256" key="2">
    <source>
        <dbReference type="ARBA" id="ARBA00004613"/>
    </source>
</evidence>